<protein>
    <submittedName>
        <fullName evidence="3">Cysteine protease</fullName>
    </submittedName>
</protein>
<gene>
    <name evidence="3" type="ORF">MSSAC_3227</name>
</gene>
<evidence type="ECO:0000313" key="4">
    <source>
        <dbReference type="Proteomes" id="UP000033123"/>
    </source>
</evidence>
<dbReference type="SUPFAM" id="SSF54001">
    <property type="entry name" value="Cysteine proteinases"/>
    <property type="match status" value="1"/>
</dbReference>
<comment type="similarity">
    <text evidence="1">Belongs to the peptidase C1 family.</text>
</comment>
<proteinExistence type="inferred from homology"/>
<dbReference type="EMBL" id="CP009508">
    <property type="protein sequence ID" value="AKB37817.1"/>
    <property type="molecule type" value="Genomic_DNA"/>
</dbReference>
<sequence>MIGIVAAFEKVNIPEMGRSFGTGWLPPLPSLKDYTEESAQIPEMAEKLGIPTSRKETKTLELPVSIDLRNWCSPIEDQMDLGSCTAHAGVGVIEYFERRAFGKYIDGSRLFVYKTTRNLMGVKGDTGAWLRNTMGALALCGVPPEKYFPYTNRKTPGPDGEPTFDDEPSSFVYSLADNFEALNYFCHDPQGMNLPPEDVILSVKKYLAAGIPSMFGFYGFPSFKDTDVKGGIPFPGPDERSIWGHAVVAVGYDENMKIRNTLSNKETTGAFLIRNSWGTAWGDEGYGWLPYEYALNKFALDFWSLISMKWVETGNFGLELESSRSRVRETLSRDMPLPHA</sequence>
<accession>A0A0E3PRR8</accession>
<reference evidence="3 4" key="1">
    <citation type="submission" date="2014-07" db="EMBL/GenBank/DDBJ databases">
        <title>Methanogenic archaea and the global carbon cycle.</title>
        <authorList>
            <person name="Henriksen J.R."/>
            <person name="Luke J."/>
            <person name="Reinhart S."/>
            <person name="Benedict M.N."/>
            <person name="Youngblut N.D."/>
            <person name="Metcalf M.E."/>
            <person name="Whitaker R.J."/>
            <person name="Metcalf W.W."/>
        </authorList>
    </citation>
    <scope>NUCLEOTIDE SEQUENCE [LARGE SCALE GENOMIC DNA]</scope>
    <source>
        <strain evidence="3 4">C2J</strain>
    </source>
</reference>
<dbReference type="GeneID" id="24872911"/>
<evidence type="ECO:0000313" key="3">
    <source>
        <dbReference type="EMBL" id="AKB37817.1"/>
    </source>
</evidence>
<dbReference type="Proteomes" id="UP000033123">
    <property type="component" value="Chromosome"/>
</dbReference>
<dbReference type="PATRIC" id="fig|1434118.4.peg.4178"/>
<evidence type="ECO:0000259" key="2">
    <source>
        <dbReference type="SMART" id="SM00645"/>
    </source>
</evidence>
<dbReference type="InterPro" id="IPR038765">
    <property type="entry name" value="Papain-like_cys_pep_sf"/>
</dbReference>
<dbReference type="RefSeq" id="WP_048184298.1">
    <property type="nucleotide sequence ID" value="NZ_CP009508.1"/>
</dbReference>
<dbReference type="InterPro" id="IPR013128">
    <property type="entry name" value="Peptidase_C1A"/>
</dbReference>
<dbReference type="Gene3D" id="3.90.70.10">
    <property type="entry name" value="Cysteine proteinases"/>
    <property type="match status" value="1"/>
</dbReference>
<dbReference type="GO" id="GO:0006508">
    <property type="term" value="P:proteolysis"/>
    <property type="evidence" value="ECO:0007669"/>
    <property type="project" value="UniProtKB-KW"/>
</dbReference>
<organism evidence="3 4">
    <name type="scientific">Methanosarcina siciliae C2J</name>
    <dbReference type="NCBI Taxonomy" id="1434118"/>
    <lineage>
        <taxon>Archaea</taxon>
        <taxon>Methanobacteriati</taxon>
        <taxon>Methanobacteriota</taxon>
        <taxon>Stenosarchaea group</taxon>
        <taxon>Methanomicrobia</taxon>
        <taxon>Methanosarcinales</taxon>
        <taxon>Methanosarcinaceae</taxon>
        <taxon>Methanosarcina</taxon>
    </lineage>
</organism>
<dbReference type="STRING" id="1434118.MSSAC_3227"/>
<keyword evidence="3" id="KW-0645">Protease</keyword>
<dbReference type="Pfam" id="PF00112">
    <property type="entry name" value="Peptidase_C1"/>
    <property type="match status" value="1"/>
</dbReference>
<dbReference type="KEGG" id="msj:MSSAC_3227"/>
<evidence type="ECO:0000256" key="1">
    <source>
        <dbReference type="ARBA" id="ARBA00008455"/>
    </source>
</evidence>
<dbReference type="SMART" id="SM00645">
    <property type="entry name" value="Pept_C1"/>
    <property type="match status" value="1"/>
</dbReference>
<dbReference type="FunFam" id="3.90.70.10:FF:000330">
    <property type="entry name" value="Papain family cysteine protease"/>
    <property type="match status" value="1"/>
</dbReference>
<dbReference type="GO" id="GO:0008234">
    <property type="term" value="F:cysteine-type peptidase activity"/>
    <property type="evidence" value="ECO:0007669"/>
    <property type="project" value="InterPro"/>
</dbReference>
<dbReference type="AlphaFoldDB" id="A0A0E3PRR8"/>
<dbReference type="CDD" id="cd02619">
    <property type="entry name" value="Peptidase_C1"/>
    <property type="match status" value="1"/>
</dbReference>
<feature type="domain" description="Peptidase C1A papain C-terminal" evidence="2">
    <location>
        <begin position="62"/>
        <end position="295"/>
    </location>
</feature>
<dbReference type="PANTHER" id="PTHR12411">
    <property type="entry name" value="CYSTEINE PROTEASE FAMILY C1-RELATED"/>
    <property type="match status" value="1"/>
</dbReference>
<keyword evidence="3" id="KW-0378">Hydrolase</keyword>
<dbReference type="HOGENOM" id="CLU_056603_3_0_2"/>
<dbReference type="InterPro" id="IPR000668">
    <property type="entry name" value="Peptidase_C1A_C"/>
</dbReference>
<name>A0A0E3PRR8_9EURY</name>